<evidence type="ECO:0000313" key="2">
    <source>
        <dbReference type="EMBL" id="ADB32576.1"/>
    </source>
</evidence>
<dbReference type="HOGENOM" id="CLU_3044465_0_0_11"/>
<reference evidence="3" key="1">
    <citation type="submission" date="2009-09" db="EMBL/GenBank/DDBJ databases">
        <title>The complete genome of Kribbella flavida DSM 17836.</title>
        <authorList>
            <consortium name="US DOE Joint Genome Institute (JGI-PGF)"/>
            <person name="Lucas S."/>
            <person name="Copeland A."/>
            <person name="Lapidus A."/>
            <person name="Glavina del Rio T."/>
            <person name="Dalin E."/>
            <person name="Tice H."/>
            <person name="Bruce D."/>
            <person name="Goodwin L."/>
            <person name="Pitluck S."/>
            <person name="Kyrpides N."/>
            <person name="Mavromatis K."/>
            <person name="Ivanova N."/>
            <person name="Saunders E."/>
            <person name="Brettin T."/>
            <person name="Detter J.C."/>
            <person name="Han C."/>
            <person name="Larimer F."/>
            <person name="Land M."/>
            <person name="Hauser L."/>
            <person name="Markowitz V."/>
            <person name="Cheng J.-F."/>
            <person name="Hugenholtz P."/>
            <person name="Woyke T."/>
            <person name="Wu D."/>
            <person name="Pukall R."/>
            <person name="Klenk H.-P."/>
            <person name="Eisen J.A."/>
        </authorList>
    </citation>
    <scope>NUCLEOTIDE SEQUENCE [LARGE SCALE GENOMIC DNA]</scope>
    <source>
        <strain evidence="3">DSM 17836 / JCM 10339 / NBRC 14399</strain>
    </source>
</reference>
<evidence type="ECO:0000256" key="1">
    <source>
        <dbReference type="SAM" id="Phobius"/>
    </source>
</evidence>
<keyword evidence="3" id="KW-1185">Reference proteome</keyword>
<accession>D2PLZ6</accession>
<dbReference type="EMBL" id="CP001736">
    <property type="protein sequence ID" value="ADB32576.1"/>
    <property type="molecule type" value="Genomic_DNA"/>
</dbReference>
<dbReference type="RefSeq" id="WP_012921132.1">
    <property type="nucleotide sequence ID" value="NC_013729.1"/>
</dbReference>
<reference evidence="2 3" key="2">
    <citation type="journal article" date="2010" name="Stand. Genomic Sci.">
        <title>Complete genome sequence of Kribbella flavida type strain (IFO 14399).</title>
        <authorList>
            <person name="Pukall R."/>
            <person name="Lapidus A."/>
            <person name="Glavina Del Rio T."/>
            <person name="Copeland A."/>
            <person name="Tice H."/>
            <person name="Cheng J.-F."/>
            <person name="Lucas S."/>
            <person name="Chen F."/>
            <person name="Nolan M."/>
            <person name="LaButti K."/>
            <person name="Pati A."/>
            <person name="Ivanova N."/>
            <person name="Mavrommatis K."/>
            <person name="Mikhailova N."/>
            <person name="Pitluck S."/>
            <person name="Bruce D."/>
            <person name="Goodwin L."/>
            <person name="Land M."/>
            <person name="Hauser L."/>
            <person name="Chang Y.-J."/>
            <person name="Jeffries C.D."/>
            <person name="Chen A."/>
            <person name="Palaniappan K."/>
            <person name="Chain P."/>
            <person name="Rohde M."/>
            <person name="Goeker M."/>
            <person name="Bristow J."/>
            <person name="Eisen J.A."/>
            <person name="Markowitz V."/>
            <person name="Hugenholtz P."/>
            <person name="Kyrpides N.C."/>
            <person name="Klenk H.-P."/>
            <person name="Brettin T."/>
        </authorList>
    </citation>
    <scope>NUCLEOTIDE SEQUENCE [LARGE SCALE GENOMIC DNA]</scope>
    <source>
        <strain evidence="3">DSM 17836 / JCM 10339 / NBRC 14399</strain>
    </source>
</reference>
<name>D2PLZ6_KRIFD</name>
<proteinExistence type="predicted"/>
<feature type="transmembrane region" description="Helical" evidence="1">
    <location>
        <begin position="6"/>
        <end position="25"/>
    </location>
</feature>
<keyword evidence="1" id="KW-0812">Transmembrane</keyword>
<sequence length="54" mass="5929">MSLLQVVLVLDVVLLVALTAVSALAEARGARDRRRAAEADWALLRSWLDEAPTR</sequence>
<protein>
    <submittedName>
        <fullName evidence="2">Uncharacterized protein</fullName>
    </submittedName>
</protein>
<keyword evidence="1" id="KW-1133">Transmembrane helix</keyword>
<dbReference type="KEGG" id="kfl:Kfla_3518"/>
<keyword evidence="1" id="KW-0472">Membrane</keyword>
<gene>
    <name evidence="2" type="ordered locus">Kfla_3518</name>
</gene>
<evidence type="ECO:0000313" key="3">
    <source>
        <dbReference type="Proteomes" id="UP000007967"/>
    </source>
</evidence>
<dbReference type="Proteomes" id="UP000007967">
    <property type="component" value="Chromosome"/>
</dbReference>
<dbReference type="AlphaFoldDB" id="D2PLZ6"/>
<organism evidence="2 3">
    <name type="scientific">Kribbella flavida (strain DSM 17836 / JCM 10339 / NBRC 14399)</name>
    <dbReference type="NCBI Taxonomy" id="479435"/>
    <lineage>
        <taxon>Bacteria</taxon>
        <taxon>Bacillati</taxon>
        <taxon>Actinomycetota</taxon>
        <taxon>Actinomycetes</taxon>
        <taxon>Propionibacteriales</taxon>
        <taxon>Kribbellaceae</taxon>
        <taxon>Kribbella</taxon>
    </lineage>
</organism>